<dbReference type="AlphaFoldDB" id="A0A1I6SE55"/>
<dbReference type="STRING" id="593133.SAMN04488006_2978"/>
<protein>
    <submittedName>
        <fullName evidence="1">Uncharacterized protein</fullName>
    </submittedName>
</protein>
<dbReference type="RefSeq" id="WP_090229139.1">
    <property type="nucleotide sequence ID" value="NZ_FOZP01000008.1"/>
</dbReference>
<gene>
    <name evidence="1" type="ORF">SAMN04488006_2978</name>
</gene>
<dbReference type="Pfam" id="PF21857">
    <property type="entry name" value="DUF6913"/>
    <property type="match status" value="1"/>
</dbReference>
<accession>A0A1I6SE55</accession>
<reference evidence="2" key="1">
    <citation type="submission" date="2016-10" db="EMBL/GenBank/DDBJ databases">
        <authorList>
            <person name="Varghese N."/>
            <person name="Submissions S."/>
        </authorList>
    </citation>
    <scope>NUCLEOTIDE SEQUENCE [LARGE SCALE GENOMIC DNA]</scope>
    <source>
        <strain evidence="2">DSM 24450</strain>
    </source>
</reference>
<proteinExistence type="predicted"/>
<dbReference type="EMBL" id="FOZP01000008">
    <property type="protein sequence ID" value="SFS75242.1"/>
    <property type="molecule type" value="Genomic_DNA"/>
</dbReference>
<dbReference type="InterPro" id="IPR054207">
    <property type="entry name" value="DUF6913"/>
</dbReference>
<dbReference type="OrthoDB" id="1430532at2"/>
<sequence length="173" mass="20081">MIFTGFKRKSNQIFINKNWQELLEKSSIVSKGDIKNVLIIVNNQLEKEAIVKSLSEILKLPQNNIDTIIFQPKVKKEQRDLGIITPKDFGWNGKVPTQKLENILTKNYDLLINYSKVDSVYVNLLCLHCKTAFRVGFGHLNKNLYNFIVKCDPTELSLFHTELIKYLKILKKI</sequence>
<dbReference type="Proteomes" id="UP000199312">
    <property type="component" value="Unassembled WGS sequence"/>
</dbReference>
<name>A0A1I6SE55_9FLAO</name>
<evidence type="ECO:0000313" key="2">
    <source>
        <dbReference type="Proteomes" id="UP000199312"/>
    </source>
</evidence>
<organism evidence="1 2">
    <name type="scientific">Lutibacter maritimus</name>
    <dbReference type="NCBI Taxonomy" id="593133"/>
    <lineage>
        <taxon>Bacteria</taxon>
        <taxon>Pseudomonadati</taxon>
        <taxon>Bacteroidota</taxon>
        <taxon>Flavobacteriia</taxon>
        <taxon>Flavobacteriales</taxon>
        <taxon>Flavobacteriaceae</taxon>
        <taxon>Lutibacter</taxon>
    </lineage>
</organism>
<keyword evidence="2" id="KW-1185">Reference proteome</keyword>
<evidence type="ECO:0000313" key="1">
    <source>
        <dbReference type="EMBL" id="SFS75242.1"/>
    </source>
</evidence>